<dbReference type="EMBL" id="JAXCLA010000005">
    <property type="protein sequence ID" value="MDY0745985.1"/>
    <property type="molecule type" value="Genomic_DNA"/>
</dbReference>
<dbReference type="NCBIfam" id="TIGR00254">
    <property type="entry name" value="GGDEF"/>
    <property type="match status" value="1"/>
</dbReference>
<comment type="catalytic activity">
    <reaction evidence="2">
        <text>2 GTP = 3',3'-c-di-GMP + 2 diphosphate</text>
        <dbReference type="Rhea" id="RHEA:24898"/>
        <dbReference type="ChEBI" id="CHEBI:33019"/>
        <dbReference type="ChEBI" id="CHEBI:37565"/>
        <dbReference type="ChEBI" id="CHEBI:58805"/>
        <dbReference type="EC" id="2.7.7.65"/>
    </reaction>
</comment>
<name>A0ABU5DI67_9BURK</name>
<proteinExistence type="predicted"/>
<feature type="transmembrane region" description="Helical" evidence="3">
    <location>
        <begin position="189"/>
        <end position="212"/>
    </location>
</feature>
<keyword evidence="5" id="KW-0808">Transferase</keyword>
<dbReference type="PROSITE" id="PS50887">
    <property type="entry name" value="GGDEF"/>
    <property type="match status" value="1"/>
</dbReference>
<evidence type="ECO:0000313" key="6">
    <source>
        <dbReference type="Proteomes" id="UP001285263"/>
    </source>
</evidence>
<evidence type="ECO:0000256" key="3">
    <source>
        <dbReference type="SAM" id="Phobius"/>
    </source>
</evidence>
<dbReference type="SMART" id="SM00267">
    <property type="entry name" value="GGDEF"/>
    <property type="match status" value="1"/>
</dbReference>
<dbReference type="PANTHER" id="PTHR45138">
    <property type="entry name" value="REGULATORY COMPONENTS OF SENSORY TRANSDUCTION SYSTEM"/>
    <property type="match status" value="1"/>
</dbReference>
<dbReference type="InterPro" id="IPR029787">
    <property type="entry name" value="Nucleotide_cyclase"/>
</dbReference>
<accession>A0ABU5DI67</accession>
<gene>
    <name evidence="5" type="ORF">SNE35_15800</name>
</gene>
<keyword evidence="3" id="KW-0472">Membrane</keyword>
<dbReference type="InterPro" id="IPR050469">
    <property type="entry name" value="Diguanylate_Cyclase"/>
</dbReference>
<dbReference type="SUPFAM" id="SSF55073">
    <property type="entry name" value="Nucleotide cyclase"/>
    <property type="match status" value="1"/>
</dbReference>
<protein>
    <recommendedName>
        <fullName evidence="1">diguanylate cyclase</fullName>
        <ecNumber evidence="1">2.7.7.65</ecNumber>
    </recommendedName>
</protein>
<evidence type="ECO:0000256" key="1">
    <source>
        <dbReference type="ARBA" id="ARBA00012528"/>
    </source>
</evidence>
<dbReference type="Proteomes" id="UP001285263">
    <property type="component" value="Unassembled WGS sequence"/>
</dbReference>
<reference evidence="5 6" key="1">
    <citation type="submission" date="2023-11" db="EMBL/GenBank/DDBJ databases">
        <title>Paucibacter sp. nov., isolated from fresh soil in Korea.</title>
        <authorList>
            <person name="Le N.T.T."/>
        </authorList>
    </citation>
    <scope>NUCLEOTIDE SEQUENCE [LARGE SCALE GENOMIC DNA]</scope>
    <source>
        <strain evidence="5 6">R3-3</strain>
    </source>
</reference>
<dbReference type="Pfam" id="PF00990">
    <property type="entry name" value="GGDEF"/>
    <property type="match status" value="1"/>
</dbReference>
<dbReference type="CDD" id="cd01949">
    <property type="entry name" value="GGDEF"/>
    <property type="match status" value="1"/>
</dbReference>
<evidence type="ECO:0000256" key="2">
    <source>
        <dbReference type="ARBA" id="ARBA00034247"/>
    </source>
</evidence>
<dbReference type="EC" id="2.7.7.65" evidence="1"/>
<dbReference type="InterPro" id="IPR000160">
    <property type="entry name" value="GGDEF_dom"/>
</dbReference>
<feature type="transmembrane region" description="Helical" evidence="3">
    <location>
        <begin position="117"/>
        <end position="139"/>
    </location>
</feature>
<dbReference type="RefSeq" id="WP_320423888.1">
    <property type="nucleotide sequence ID" value="NZ_JAXCLA010000005.1"/>
</dbReference>
<feature type="transmembrane region" description="Helical" evidence="3">
    <location>
        <begin position="151"/>
        <end position="169"/>
    </location>
</feature>
<evidence type="ECO:0000313" key="5">
    <source>
        <dbReference type="EMBL" id="MDY0745985.1"/>
    </source>
</evidence>
<dbReference type="PANTHER" id="PTHR45138:SF9">
    <property type="entry name" value="DIGUANYLATE CYCLASE DGCM-RELATED"/>
    <property type="match status" value="1"/>
</dbReference>
<organism evidence="5 6">
    <name type="scientific">Roseateles agri</name>
    <dbReference type="NCBI Taxonomy" id="3098619"/>
    <lineage>
        <taxon>Bacteria</taxon>
        <taxon>Pseudomonadati</taxon>
        <taxon>Pseudomonadota</taxon>
        <taxon>Betaproteobacteria</taxon>
        <taxon>Burkholderiales</taxon>
        <taxon>Sphaerotilaceae</taxon>
        <taxon>Roseateles</taxon>
    </lineage>
</organism>
<keyword evidence="5" id="KW-0548">Nucleotidyltransferase</keyword>
<sequence>MDPRTSVLIGCITCALMAIVITVLARVTPLPVPGLRRWMQGSWLIFVALLLLGLRDWVAHLASVTVGNGALMLGYVFWLAGTHEYHRQHFRWTRWLVATALAVVAITWFVYGEPSFRMRVVIVAGLCTLINARHAFVMLHMPNSKRSLKTLGVPMAATLLIGLTLIYGWRTGHAMLFPQGNTGLLTQDAIQVVYTSSFTVCNLMLVVAFATLASDHVRARIEEESVRDPLTGALNRRAFSEALDLELARSQRYGRSFCVAMIDVDHFKRVNDQFGHPCGDRVLVGICRRVAGLMRPNDVFARYGGEEFVVLMPETTLEFAMQVAERLRSEIDRSVDDKVPHVTVSVGITEWSARDVDAELLMARADEALYAAKAGGRNRIASTPNPALE</sequence>
<comment type="caution">
    <text evidence="5">The sequence shown here is derived from an EMBL/GenBank/DDBJ whole genome shotgun (WGS) entry which is preliminary data.</text>
</comment>
<dbReference type="Gene3D" id="3.30.70.270">
    <property type="match status" value="1"/>
</dbReference>
<feature type="transmembrane region" description="Helical" evidence="3">
    <location>
        <begin position="92"/>
        <end position="111"/>
    </location>
</feature>
<feature type="domain" description="GGDEF" evidence="4">
    <location>
        <begin position="255"/>
        <end position="385"/>
    </location>
</feature>
<keyword evidence="6" id="KW-1185">Reference proteome</keyword>
<keyword evidence="3" id="KW-1133">Transmembrane helix</keyword>
<dbReference type="InterPro" id="IPR043128">
    <property type="entry name" value="Rev_trsase/Diguanyl_cyclase"/>
</dbReference>
<dbReference type="GO" id="GO:0052621">
    <property type="term" value="F:diguanylate cyclase activity"/>
    <property type="evidence" value="ECO:0007669"/>
    <property type="project" value="UniProtKB-EC"/>
</dbReference>
<evidence type="ECO:0000259" key="4">
    <source>
        <dbReference type="PROSITE" id="PS50887"/>
    </source>
</evidence>
<feature type="transmembrane region" description="Helical" evidence="3">
    <location>
        <begin position="6"/>
        <end position="25"/>
    </location>
</feature>
<feature type="transmembrane region" description="Helical" evidence="3">
    <location>
        <begin position="60"/>
        <end position="80"/>
    </location>
</feature>
<keyword evidence="3" id="KW-0812">Transmembrane</keyword>